<protein>
    <submittedName>
        <fullName evidence="2">Retrovirus-related Pol polyprotein from transposon TNT 1-94</fullName>
    </submittedName>
</protein>
<dbReference type="GO" id="GO:0003676">
    <property type="term" value="F:nucleic acid binding"/>
    <property type="evidence" value="ECO:0007669"/>
    <property type="project" value="InterPro"/>
</dbReference>
<comment type="caution">
    <text evidence="2">The sequence shown here is derived from an EMBL/GenBank/DDBJ whole genome shotgun (WGS) entry which is preliminary data.</text>
</comment>
<sequence length="345" mass="38907">MEFKAHIEKLVGASNWSKWKRQIELLLRHHDVHDVCRDRECPRLPAEASAEAIAAYEKAQKTFVKDYSLAQLILVGNMDDSNAKLTSYVLPRQTNTYNCGMKDCHQNKAHVKDILRKYQIKRDAKDSQICDGCCYGKQSRRPFGTRKQRATTPGELINTDVCGPMQQQSLGGAKYYVCFKDDFTKYRRVFFMQSKNEVSKCLETFLNEAKNTGHMIKEVLSDGGGEITQYLSLSLSADVPYREAVGSLMFLAIVTRPDIAYAVGVLSQVLDKPQQIHWTMLKRILRYLNGTKKCGIMYLGVTSATLESYSDSDYAGDPLTRRSTSGMVFKAYTSGGQTFLMGATK</sequence>
<dbReference type="PANTHER" id="PTHR11439:SF483">
    <property type="entry name" value="PEPTIDE SYNTHASE GLIP-LIKE, PUTATIVE (AFU_ORTHOLOGUE AFUA_3G12920)-RELATED"/>
    <property type="match status" value="1"/>
</dbReference>
<proteinExistence type="predicted"/>
<evidence type="ECO:0000259" key="1">
    <source>
        <dbReference type="PROSITE" id="PS50994"/>
    </source>
</evidence>
<dbReference type="PROSITE" id="PS50994">
    <property type="entry name" value="INTEGRASE"/>
    <property type="match status" value="1"/>
</dbReference>
<organism evidence="2 3">
    <name type="scientific">Trichonephila clavata</name>
    <name type="common">Joro spider</name>
    <name type="synonym">Nephila clavata</name>
    <dbReference type="NCBI Taxonomy" id="2740835"/>
    <lineage>
        <taxon>Eukaryota</taxon>
        <taxon>Metazoa</taxon>
        <taxon>Ecdysozoa</taxon>
        <taxon>Arthropoda</taxon>
        <taxon>Chelicerata</taxon>
        <taxon>Arachnida</taxon>
        <taxon>Araneae</taxon>
        <taxon>Araneomorphae</taxon>
        <taxon>Entelegynae</taxon>
        <taxon>Araneoidea</taxon>
        <taxon>Nephilidae</taxon>
        <taxon>Trichonephila</taxon>
    </lineage>
</organism>
<reference evidence="2" key="1">
    <citation type="submission" date="2020-07" db="EMBL/GenBank/DDBJ databases">
        <title>Multicomponent nature underlies the extraordinary mechanical properties of spider dragline silk.</title>
        <authorList>
            <person name="Kono N."/>
            <person name="Nakamura H."/>
            <person name="Mori M."/>
            <person name="Yoshida Y."/>
            <person name="Ohtoshi R."/>
            <person name="Malay A.D."/>
            <person name="Moran D.A.P."/>
            <person name="Tomita M."/>
            <person name="Numata K."/>
            <person name="Arakawa K."/>
        </authorList>
    </citation>
    <scope>NUCLEOTIDE SEQUENCE</scope>
</reference>
<dbReference type="SUPFAM" id="SSF53098">
    <property type="entry name" value="Ribonuclease H-like"/>
    <property type="match status" value="1"/>
</dbReference>
<feature type="domain" description="Integrase catalytic" evidence="1">
    <location>
        <begin position="149"/>
        <end position="269"/>
    </location>
</feature>
<evidence type="ECO:0000313" key="2">
    <source>
        <dbReference type="EMBL" id="GFR03757.1"/>
    </source>
</evidence>
<dbReference type="InterPro" id="IPR001584">
    <property type="entry name" value="Integrase_cat-core"/>
</dbReference>
<name>A0A8X6LCU7_TRICU</name>
<evidence type="ECO:0000313" key="3">
    <source>
        <dbReference type="Proteomes" id="UP000887116"/>
    </source>
</evidence>
<dbReference type="InterPro" id="IPR036397">
    <property type="entry name" value="RNaseH_sf"/>
</dbReference>
<dbReference type="EMBL" id="BMAO01025608">
    <property type="protein sequence ID" value="GFR03757.1"/>
    <property type="molecule type" value="Genomic_DNA"/>
</dbReference>
<keyword evidence="3" id="KW-1185">Reference proteome</keyword>
<dbReference type="Proteomes" id="UP000887116">
    <property type="component" value="Unassembled WGS sequence"/>
</dbReference>
<dbReference type="OrthoDB" id="413361at2759"/>
<dbReference type="Gene3D" id="3.30.420.10">
    <property type="entry name" value="Ribonuclease H-like superfamily/Ribonuclease H"/>
    <property type="match status" value="1"/>
</dbReference>
<dbReference type="AlphaFoldDB" id="A0A8X6LCU7"/>
<dbReference type="InterPro" id="IPR012337">
    <property type="entry name" value="RNaseH-like_sf"/>
</dbReference>
<accession>A0A8X6LCU7</accession>
<dbReference type="GO" id="GO:0015074">
    <property type="term" value="P:DNA integration"/>
    <property type="evidence" value="ECO:0007669"/>
    <property type="project" value="InterPro"/>
</dbReference>
<gene>
    <name evidence="2" type="primary">POLX_2124</name>
    <name evidence="2" type="ORF">TNCT_343681</name>
</gene>
<dbReference type="PANTHER" id="PTHR11439">
    <property type="entry name" value="GAG-POL-RELATED RETROTRANSPOSON"/>
    <property type="match status" value="1"/>
</dbReference>